<evidence type="ECO:0008006" key="6">
    <source>
        <dbReference type="Google" id="ProtNLM"/>
    </source>
</evidence>
<dbReference type="Proteomes" id="UP000054485">
    <property type="component" value="Unassembled WGS sequence"/>
</dbReference>
<organism evidence="4 5">
    <name type="scientific">Suillus luteus UH-Slu-Lm8-n1</name>
    <dbReference type="NCBI Taxonomy" id="930992"/>
    <lineage>
        <taxon>Eukaryota</taxon>
        <taxon>Fungi</taxon>
        <taxon>Dikarya</taxon>
        <taxon>Basidiomycota</taxon>
        <taxon>Agaricomycotina</taxon>
        <taxon>Agaricomycetes</taxon>
        <taxon>Agaricomycetidae</taxon>
        <taxon>Boletales</taxon>
        <taxon>Suillineae</taxon>
        <taxon>Suillaceae</taxon>
        <taxon>Suillus</taxon>
    </lineage>
</organism>
<keyword evidence="2" id="KW-0808">Transferase</keyword>
<dbReference type="EMBL" id="KN835194">
    <property type="protein sequence ID" value="KIK44268.1"/>
    <property type="molecule type" value="Genomic_DNA"/>
</dbReference>
<proteinExistence type="predicted"/>
<dbReference type="InterPro" id="IPR036390">
    <property type="entry name" value="WH_DNA-bd_sf"/>
</dbReference>
<evidence type="ECO:0000313" key="5">
    <source>
        <dbReference type="Proteomes" id="UP000054485"/>
    </source>
</evidence>
<dbReference type="InterPro" id="IPR036388">
    <property type="entry name" value="WH-like_DNA-bd_sf"/>
</dbReference>
<evidence type="ECO:0000313" key="4">
    <source>
        <dbReference type="EMBL" id="KIK44268.1"/>
    </source>
</evidence>
<keyword evidence="3" id="KW-0949">S-adenosyl-L-methionine</keyword>
<reference evidence="5" key="2">
    <citation type="submission" date="2015-01" db="EMBL/GenBank/DDBJ databases">
        <title>Evolutionary Origins and Diversification of the Mycorrhizal Mutualists.</title>
        <authorList>
            <consortium name="DOE Joint Genome Institute"/>
            <consortium name="Mycorrhizal Genomics Consortium"/>
            <person name="Kohler A."/>
            <person name="Kuo A."/>
            <person name="Nagy L.G."/>
            <person name="Floudas D."/>
            <person name="Copeland A."/>
            <person name="Barry K.W."/>
            <person name="Cichocki N."/>
            <person name="Veneault-Fourrey C."/>
            <person name="LaButti K."/>
            <person name="Lindquist E.A."/>
            <person name="Lipzen A."/>
            <person name="Lundell T."/>
            <person name="Morin E."/>
            <person name="Murat C."/>
            <person name="Riley R."/>
            <person name="Ohm R."/>
            <person name="Sun H."/>
            <person name="Tunlid A."/>
            <person name="Henrissat B."/>
            <person name="Grigoriev I.V."/>
            <person name="Hibbett D.S."/>
            <person name="Martin F."/>
        </authorList>
    </citation>
    <scope>NUCLEOTIDE SEQUENCE [LARGE SCALE GENOMIC DNA]</scope>
    <source>
        <strain evidence="5">UH-Slu-Lm8-n1</strain>
    </source>
</reference>
<sequence length="273" mass="29892">MAHAELDRLQACLNIALDTLRKEMDNSQLPPLSQHSSVDHPLDDPMTYLPSTALFNARRLSLACLGELRNLIQPPLDKRMDEKHSAYGAASIDTLIKTSIIDYLADLSDPSEGIPAAELASTFELDSQKLVPILRCCAANGWVRETRDSSFALNRCSRAFIKGRAGRKLNLSTPGLLSIIGAMPRWVTESDWKLSRSPAQTAFQIAFNTPLPLFSWIEQNPQTLIPRAGHFQVIGDVSTLSIVADYPWKQLETPIIVDCGGGQGGLVTAVLDA</sequence>
<name>A0A0D0BLU5_9AGAM</name>
<dbReference type="PANTHER" id="PTHR43712:SF2">
    <property type="entry name" value="O-METHYLTRANSFERASE CICE"/>
    <property type="match status" value="1"/>
</dbReference>
<dbReference type="GO" id="GO:0008168">
    <property type="term" value="F:methyltransferase activity"/>
    <property type="evidence" value="ECO:0007669"/>
    <property type="project" value="UniProtKB-KW"/>
</dbReference>
<dbReference type="AlphaFoldDB" id="A0A0D0BLU5"/>
<evidence type="ECO:0000256" key="2">
    <source>
        <dbReference type="ARBA" id="ARBA00022679"/>
    </source>
</evidence>
<dbReference type="OrthoDB" id="1606438at2759"/>
<gene>
    <name evidence="4" type="ORF">CY34DRAFT_802878</name>
</gene>
<dbReference type="InParanoid" id="A0A0D0BLU5"/>
<dbReference type="GO" id="GO:0032259">
    <property type="term" value="P:methylation"/>
    <property type="evidence" value="ECO:0007669"/>
    <property type="project" value="UniProtKB-KW"/>
</dbReference>
<dbReference type="Gene3D" id="3.40.50.150">
    <property type="entry name" value="Vaccinia Virus protein VP39"/>
    <property type="match status" value="1"/>
</dbReference>
<keyword evidence="5" id="KW-1185">Reference proteome</keyword>
<dbReference type="SUPFAM" id="SSF46785">
    <property type="entry name" value="Winged helix' DNA-binding domain"/>
    <property type="match status" value="1"/>
</dbReference>
<dbReference type="Gene3D" id="1.10.10.10">
    <property type="entry name" value="Winged helix-like DNA-binding domain superfamily/Winged helix DNA-binding domain"/>
    <property type="match status" value="1"/>
</dbReference>
<evidence type="ECO:0000256" key="1">
    <source>
        <dbReference type="ARBA" id="ARBA00022603"/>
    </source>
</evidence>
<accession>A0A0D0BLU5</accession>
<evidence type="ECO:0000256" key="3">
    <source>
        <dbReference type="ARBA" id="ARBA00022691"/>
    </source>
</evidence>
<keyword evidence="1" id="KW-0489">Methyltransferase</keyword>
<reference evidence="4 5" key="1">
    <citation type="submission" date="2014-04" db="EMBL/GenBank/DDBJ databases">
        <authorList>
            <consortium name="DOE Joint Genome Institute"/>
            <person name="Kuo A."/>
            <person name="Ruytinx J."/>
            <person name="Rineau F."/>
            <person name="Colpaert J."/>
            <person name="Kohler A."/>
            <person name="Nagy L.G."/>
            <person name="Floudas D."/>
            <person name="Copeland A."/>
            <person name="Barry K.W."/>
            <person name="Cichocki N."/>
            <person name="Veneault-Fourrey C."/>
            <person name="LaButti K."/>
            <person name="Lindquist E.A."/>
            <person name="Lipzen A."/>
            <person name="Lundell T."/>
            <person name="Morin E."/>
            <person name="Murat C."/>
            <person name="Sun H."/>
            <person name="Tunlid A."/>
            <person name="Henrissat B."/>
            <person name="Grigoriev I.V."/>
            <person name="Hibbett D.S."/>
            <person name="Martin F."/>
            <person name="Nordberg H.P."/>
            <person name="Cantor M.N."/>
            <person name="Hua S.X."/>
        </authorList>
    </citation>
    <scope>NUCLEOTIDE SEQUENCE [LARGE SCALE GENOMIC DNA]</scope>
    <source>
        <strain evidence="4 5">UH-Slu-Lm8-n1</strain>
    </source>
</reference>
<dbReference type="InterPro" id="IPR029063">
    <property type="entry name" value="SAM-dependent_MTases_sf"/>
</dbReference>
<dbReference type="PANTHER" id="PTHR43712">
    <property type="entry name" value="PUTATIVE (AFU_ORTHOLOGUE AFUA_4G14580)-RELATED"/>
    <property type="match status" value="1"/>
</dbReference>
<dbReference type="STRING" id="930992.A0A0D0BLU5"/>
<dbReference type="HOGENOM" id="CLU_1020061_0_0_1"/>
<protein>
    <recommendedName>
        <fullName evidence="6">O-methyltransferase domain-containing protein</fullName>
    </recommendedName>
</protein>